<proteinExistence type="predicted"/>
<evidence type="ECO:0000313" key="5">
    <source>
        <dbReference type="Proteomes" id="UP001652542"/>
    </source>
</evidence>
<keyword evidence="5" id="KW-1185">Reference proteome</keyword>
<dbReference type="Proteomes" id="UP001652542">
    <property type="component" value="Unassembled WGS sequence"/>
</dbReference>
<keyword evidence="2" id="KW-0472">Membrane</keyword>
<feature type="domain" description="Bacterial surface antigen (D15)" evidence="3">
    <location>
        <begin position="201"/>
        <end position="340"/>
    </location>
</feature>
<dbReference type="InterPro" id="IPR000184">
    <property type="entry name" value="Bac_surfAg_D15"/>
</dbReference>
<name>A0ABT2ZBG6_9RHOB</name>
<comment type="caution">
    <text evidence="4">The sequence shown here is derived from an EMBL/GenBank/DDBJ whole genome shotgun (WGS) entry which is preliminary data.</text>
</comment>
<dbReference type="Gene3D" id="2.40.160.50">
    <property type="entry name" value="membrane protein fhac: a member of the omp85/tpsb transporter family"/>
    <property type="match status" value="1"/>
</dbReference>
<reference evidence="4 5" key="1">
    <citation type="submission" date="2022-10" db="EMBL/GenBank/DDBJ databases">
        <title>Defluviimonas sp. nov., isolated from ocean surface water.</title>
        <authorList>
            <person name="He W."/>
            <person name="Wang L."/>
            <person name="Zhang D.-F."/>
        </authorList>
    </citation>
    <scope>NUCLEOTIDE SEQUENCE [LARGE SCALE GENOMIC DNA]</scope>
    <source>
        <strain evidence="4 5">WL0002</strain>
    </source>
</reference>
<protein>
    <submittedName>
        <fullName evidence="4">BamA/TamA family outer membrane protein</fullName>
    </submittedName>
</protein>
<dbReference type="EMBL" id="JAOWKY010000001">
    <property type="protein sequence ID" value="MCV2868484.1"/>
    <property type="molecule type" value="Genomic_DNA"/>
</dbReference>
<sequence length="385" mass="40621">MRTPLAHRWRTGLERVCRGVLFASVAIAGGVSSAAAEDEVSTLLADNMTKAEDAKFGFGSGSIIVAPIPLKSPALGNGLILTGGYLFKLDEGSDTSFIGAARMKTSNGSIGTGAAANLSFDDARWSIQALLGKAKVNYSIYGIGSVRFDPVPLSQEGDFARLGFGYGLTDSLSLGIDAQYLDTTIRSAEAGGVQFPNLPGLDVGVRQVVLGPEITFDTRDDTIYPTGGFYGSFLVQRGIGIGDFDNAFTKGTAFARTYMPVAENGVLALGATACRASREAPFFNMCSVGLTDGLRGFAAGQYIDNALLSAQAEFRYRLGSRWGATVFAGASMVGANFSDMGAPLYAGGLGFRFRLSKDFPLDFSVDQTLNSEGDSFTYVYIGQSF</sequence>
<organism evidence="4 5">
    <name type="scientific">Albidovulum marisflavi</name>
    <dbReference type="NCBI Taxonomy" id="2984159"/>
    <lineage>
        <taxon>Bacteria</taxon>
        <taxon>Pseudomonadati</taxon>
        <taxon>Pseudomonadota</taxon>
        <taxon>Alphaproteobacteria</taxon>
        <taxon>Rhodobacterales</taxon>
        <taxon>Paracoccaceae</taxon>
        <taxon>Albidovulum</taxon>
    </lineage>
</organism>
<accession>A0ABT2ZBG6</accession>
<evidence type="ECO:0000256" key="2">
    <source>
        <dbReference type="ARBA" id="ARBA00023136"/>
    </source>
</evidence>
<comment type="subcellular location">
    <subcellularLocation>
        <location evidence="1">Membrane</location>
    </subcellularLocation>
</comment>
<dbReference type="Pfam" id="PF01103">
    <property type="entry name" value="Omp85"/>
    <property type="match status" value="1"/>
</dbReference>
<evidence type="ECO:0000259" key="3">
    <source>
        <dbReference type="Pfam" id="PF01103"/>
    </source>
</evidence>
<dbReference type="RefSeq" id="WP_263734093.1">
    <property type="nucleotide sequence ID" value="NZ_JAOWKY010000001.1"/>
</dbReference>
<evidence type="ECO:0000313" key="4">
    <source>
        <dbReference type="EMBL" id="MCV2868484.1"/>
    </source>
</evidence>
<evidence type="ECO:0000256" key="1">
    <source>
        <dbReference type="ARBA" id="ARBA00004370"/>
    </source>
</evidence>
<gene>
    <name evidence="4" type="ORF">OEW28_07570</name>
</gene>